<dbReference type="InterPro" id="IPR029787">
    <property type="entry name" value="Nucleotide_cyclase"/>
</dbReference>
<gene>
    <name evidence="6" type="ORF">GH975_03610</name>
</gene>
<dbReference type="NCBIfam" id="TIGR00254">
    <property type="entry name" value="GGDEF"/>
    <property type="match status" value="1"/>
</dbReference>
<dbReference type="PROSITE" id="PS50887">
    <property type="entry name" value="GGDEF"/>
    <property type="match status" value="1"/>
</dbReference>
<feature type="coiled-coil region" evidence="3">
    <location>
        <begin position="195"/>
        <end position="226"/>
    </location>
</feature>
<dbReference type="PANTHER" id="PTHR45138:SF9">
    <property type="entry name" value="DIGUANYLATE CYCLASE DGCM-RELATED"/>
    <property type="match status" value="1"/>
</dbReference>
<evidence type="ECO:0000256" key="1">
    <source>
        <dbReference type="ARBA" id="ARBA00012528"/>
    </source>
</evidence>
<dbReference type="AlphaFoldDB" id="A0A5Q2QBQ3"/>
<feature type="transmembrane region" description="Helical" evidence="4">
    <location>
        <begin position="7"/>
        <end position="25"/>
    </location>
</feature>
<dbReference type="InterPro" id="IPR000160">
    <property type="entry name" value="GGDEF_dom"/>
</dbReference>
<keyword evidence="3" id="KW-0175">Coiled coil</keyword>
<dbReference type="InterPro" id="IPR043128">
    <property type="entry name" value="Rev_trsase/Diguanyl_cyclase"/>
</dbReference>
<evidence type="ECO:0000259" key="5">
    <source>
        <dbReference type="PROSITE" id="PS50887"/>
    </source>
</evidence>
<dbReference type="KEGG" id="llp:GH975_03610"/>
<dbReference type="CDD" id="cd01949">
    <property type="entry name" value="GGDEF"/>
    <property type="match status" value="1"/>
</dbReference>
<keyword evidence="4" id="KW-1133">Transmembrane helix</keyword>
<dbReference type="PANTHER" id="PTHR45138">
    <property type="entry name" value="REGULATORY COMPONENTS OF SENSORY TRANSDUCTION SYSTEM"/>
    <property type="match status" value="1"/>
</dbReference>
<protein>
    <recommendedName>
        <fullName evidence="1">diguanylate cyclase</fullName>
        <ecNumber evidence="1">2.7.7.65</ecNumber>
    </recommendedName>
</protein>
<comment type="catalytic activity">
    <reaction evidence="2">
        <text>2 GTP = 3',3'-c-di-GMP + 2 diphosphate</text>
        <dbReference type="Rhea" id="RHEA:24898"/>
        <dbReference type="ChEBI" id="CHEBI:33019"/>
        <dbReference type="ChEBI" id="CHEBI:37565"/>
        <dbReference type="ChEBI" id="CHEBI:58805"/>
        <dbReference type="EC" id="2.7.7.65"/>
    </reaction>
</comment>
<keyword evidence="4" id="KW-0472">Membrane</keyword>
<accession>A0A5Q2QBQ3</accession>
<reference evidence="6 7" key="1">
    <citation type="submission" date="2019-11" db="EMBL/GenBank/DDBJ databases">
        <authorList>
            <person name="Khan S.A."/>
            <person name="Jeon C.O."/>
            <person name="Chun B.H."/>
        </authorList>
    </citation>
    <scope>NUCLEOTIDE SEQUENCE [LARGE SCALE GENOMIC DNA]</scope>
    <source>
        <strain evidence="6 7">IMCC 1097</strain>
    </source>
</reference>
<name>A0A5Q2QBQ3_9GAMM</name>
<feature type="domain" description="GGDEF" evidence="5">
    <location>
        <begin position="252"/>
        <end position="387"/>
    </location>
</feature>
<feature type="transmembrane region" description="Helical" evidence="4">
    <location>
        <begin position="140"/>
        <end position="161"/>
    </location>
</feature>
<evidence type="ECO:0000313" key="6">
    <source>
        <dbReference type="EMBL" id="QGG79702.1"/>
    </source>
</evidence>
<dbReference type="Gene3D" id="3.30.70.270">
    <property type="match status" value="1"/>
</dbReference>
<dbReference type="SUPFAM" id="SSF55073">
    <property type="entry name" value="Nucleotide cyclase"/>
    <property type="match status" value="1"/>
</dbReference>
<dbReference type="InterPro" id="IPR050469">
    <property type="entry name" value="Diguanylate_Cyclase"/>
</dbReference>
<evidence type="ECO:0000256" key="3">
    <source>
        <dbReference type="SAM" id="Coils"/>
    </source>
</evidence>
<proteinExistence type="predicted"/>
<dbReference type="RefSeq" id="WP_153713206.1">
    <property type="nucleotide sequence ID" value="NZ_CP045871.1"/>
</dbReference>
<dbReference type="Proteomes" id="UP000388235">
    <property type="component" value="Chromosome"/>
</dbReference>
<organism evidence="6 7">
    <name type="scientific">Litorivicinus lipolyticus</name>
    <dbReference type="NCBI Taxonomy" id="418701"/>
    <lineage>
        <taxon>Bacteria</taxon>
        <taxon>Pseudomonadati</taxon>
        <taxon>Pseudomonadota</taxon>
        <taxon>Gammaproteobacteria</taxon>
        <taxon>Oceanospirillales</taxon>
        <taxon>Litorivicinaceae</taxon>
        <taxon>Litorivicinus</taxon>
    </lineage>
</organism>
<dbReference type="GO" id="GO:0052621">
    <property type="term" value="F:diguanylate cyclase activity"/>
    <property type="evidence" value="ECO:0007669"/>
    <property type="project" value="UniProtKB-EC"/>
</dbReference>
<evidence type="ECO:0000256" key="2">
    <source>
        <dbReference type="ARBA" id="ARBA00034247"/>
    </source>
</evidence>
<dbReference type="EMBL" id="CP045871">
    <property type="protein sequence ID" value="QGG79702.1"/>
    <property type="molecule type" value="Genomic_DNA"/>
</dbReference>
<sequence>MRLYAKFLAILIPCFLCLAGIGLWYEHRTATSVNTDDLTQRIGALTGRVATAMVRHNAADNPSLANDLLAPLGHEPSVVCAEYTSALRLIASYPRGLGCRNAQFDQVTDVELGEGVSLRIAMTESLIKGAVGRQLQQSTLTFLGTLLLAVISASIGFRLIVGRRLERLNQAMTVSTETRKRQSLADDSGDEIGRIVATYNQLIRAENELEEKLRRTNLQLNESSQRDPLTGLYNRLFAQRNLDPLPNPTPPDTGFIALLDIDHFKRVNDTHGHEAGDTVLKAVANRLNACVRDDAVVIRWGGEEFLIAFPNVNPEIGPMLASRLLNSIRQNPIALAGGEGLSITASLGFVPCCLSPERDLKTAVEWADRALYLAKGNGRDRACVLWSDRDSNGELLDAQLKHGDITWVSGAAIDRRDDRNPSDRPLSA</sequence>
<evidence type="ECO:0000256" key="4">
    <source>
        <dbReference type="SAM" id="Phobius"/>
    </source>
</evidence>
<dbReference type="OrthoDB" id="9812260at2"/>
<keyword evidence="7" id="KW-1185">Reference proteome</keyword>
<dbReference type="SMART" id="SM00267">
    <property type="entry name" value="GGDEF"/>
    <property type="match status" value="1"/>
</dbReference>
<keyword evidence="4" id="KW-0812">Transmembrane</keyword>
<dbReference type="EC" id="2.7.7.65" evidence="1"/>
<dbReference type="Pfam" id="PF00990">
    <property type="entry name" value="GGDEF"/>
    <property type="match status" value="1"/>
</dbReference>
<evidence type="ECO:0000313" key="7">
    <source>
        <dbReference type="Proteomes" id="UP000388235"/>
    </source>
</evidence>